<evidence type="ECO:0000256" key="2">
    <source>
        <dbReference type="ARBA" id="ARBA00022692"/>
    </source>
</evidence>
<accession>A0A9X2JWA6</accession>
<proteinExistence type="predicted"/>
<reference evidence="8" key="1">
    <citation type="submission" date="2022-06" db="EMBL/GenBank/DDBJ databases">
        <title>Genomic Encyclopedia of Archaeal and Bacterial Type Strains, Phase II (KMG-II): from individual species to whole genera.</title>
        <authorList>
            <person name="Goeker M."/>
        </authorList>
    </citation>
    <scope>NUCLEOTIDE SEQUENCE</scope>
    <source>
        <strain evidence="8">DSM 26652</strain>
    </source>
</reference>
<feature type="domain" description="Septum formation-related" evidence="7">
    <location>
        <begin position="255"/>
        <end position="361"/>
    </location>
</feature>
<dbReference type="InterPro" id="IPR026004">
    <property type="entry name" value="Septum_form"/>
</dbReference>
<evidence type="ECO:0000256" key="5">
    <source>
        <dbReference type="SAM" id="MobiDB-lite"/>
    </source>
</evidence>
<comment type="caution">
    <text evidence="8">The sequence shown here is derived from an EMBL/GenBank/DDBJ whole genome shotgun (WGS) entry which is preliminary data.</text>
</comment>
<evidence type="ECO:0000256" key="1">
    <source>
        <dbReference type="ARBA" id="ARBA00004370"/>
    </source>
</evidence>
<dbReference type="Proteomes" id="UP001139493">
    <property type="component" value="Unassembled WGS sequence"/>
</dbReference>
<organism evidence="8 9">
    <name type="scientific">Promicromonospora thailandica</name>
    <dbReference type="NCBI Taxonomy" id="765201"/>
    <lineage>
        <taxon>Bacteria</taxon>
        <taxon>Bacillati</taxon>
        <taxon>Actinomycetota</taxon>
        <taxon>Actinomycetes</taxon>
        <taxon>Micrococcales</taxon>
        <taxon>Promicromonosporaceae</taxon>
        <taxon>Promicromonospora</taxon>
    </lineage>
</organism>
<dbReference type="Pfam" id="PF13845">
    <property type="entry name" value="Septum_form"/>
    <property type="match status" value="1"/>
</dbReference>
<dbReference type="GO" id="GO:0016020">
    <property type="term" value="C:membrane"/>
    <property type="evidence" value="ECO:0007669"/>
    <property type="project" value="UniProtKB-SubCell"/>
</dbReference>
<keyword evidence="9" id="KW-1185">Reference proteome</keyword>
<evidence type="ECO:0000256" key="4">
    <source>
        <dbReference type="ARBA" id="ARBA00023136"/>
    </source>
</evidence>
<evidence type="ECO:0000313" key="8">
    <source>
        <dbReference type="EMBL" id="MCP2264933.1"/>
    </source>
</evidence>
<evidence type="ECO:0000259" key="7">
    <source>
        <dbReference type="Pfam" id="PF13845"/>
    </source>
</evidence>
<dbReference type="AlphaFoldDB" id="A0A9X2JWA6"/>
<evidence type="ECO:0000313" key="9">
    <source>
        <dbReference type="Proteomes" id="UP001139493"/>
    </source>
</evidence>
<keyword evidence="3 6" id="KW-1133">Transmembrane helix</keyword>
<feature type="compositionally biased region" description="Low complexity" evidence="5">
    <location>
        <begin position="28"/>
        <end position="42"/>
    </location>
</feature>
<protein>
    <submittedName>
        <fullName evidence="8">Interferon-induced transmembrane protein</fullName>
    </submittedName>
</protein>
<feature type="region of interest" description="Disordered" evidence="5">
    <location>
        <begin position="1"/>
        <end position="66"/>
    </location>
</feature>
<evidence type="ECO:0000256" key="3">
    <source>
        <dbReference type="ARBA" id="ARBA00022989"/>
    </source>
</evidence>
<feature type="compositionally biased region" description="Low complexity" evidence="5">
    <location>
        <begin position="166"/>
        <end position="185"/>
    </location>
</feature>
<dbReference type="InterPro" id="IPR007593">
    <property type="entry name" value="CD225/Dispanin_fam"/>
</dbReference>
<keyword evidence="2 6" id="KW-0812">Transmembrane</keyword>
<dbReference type="EMBL" id="JAMTCS010000006">
    <property type="protein sequence ID" value="MCP2264933.1"/>
    <property type="molecule type" value="Genomic_DNA"/>
</dbReference>
<feature type="compositionally biased region" description="Acidic residues" evidence="5">
    <location>
        <begin position="208"/>
        <end position="232"/>
    </location>
</feature>
<feature type="compositionally biased region" description="Acidic residues" evidence="5">
    <location>
        <begin position="49"/>
        <end position="60"/>
    </location>
</feature>
<feature type="transmembrane region" description="Helical" evidence="6">
    <location>
        <begin position="112"/>
        <end position="136"/>
    </location>
</feature>
<feature type="compositionally biased region" description="Low complexity" evidence="5">
    <location>
        <begin position="233"/>
        <end position="248"/>
    </location>
</feature>
<dbReference type="RefSeq" id="WP_253835803.1">
    <property type="nucleotide sequence ID" value="NZ_JAMTCS010000006.1"/>
</dbReference>
<feature type="transmembrane region" description="Helical" evidence="6">
    <location>
        <begin position="69"/>
        <end position="91"/>
    </location>
</feature>
<dbReference type="Pfam" id="PF04505">
    <property type="entry name" value="CD225"/>
    <property type="match status" value="1"/>
</dbReference>
<feature type="compositionally biased region" description="Acidic residues" evidence="5">
    <location>
        <begin position="186"/>
        <end position="199"/>
    </location>
</feature>
<feature type="region of interest" description="Disordered" evidence="5">
    <location>
        <begin position="166"/>
        <end position="250"/>
    </location>
</feature>
<comment type="subcellular location">
    <subcellularLocation>
        <location evidence="1">Membrane</location>
    </subcellularLocation>
</comment>
<gene>
    <name evidence="8" type="ORF">APR03_002276</name>
</gene>
<evidence type="ECO:0000256" key="6">
    <source>
        <dbReference type="SAM" id="Phobius"/>
    </source>
</evidence>
<name>A0A9X2JWA6_9MICO</name>
<sequence>MADTTQTARDADGPEEVEPTPGESPDSPETGGSETATAEAGPEPAPESDGPEPETADDDTPTGPSPTRIGWVVAAFLFFWPLAIPALVLSMRTAEANATGSFRRARKSSVHTLDFALGGVTVGVVALVALVLGVVAAPTYASSLPPGLVSAARELVPPALAGPLGLSSDDGADLAAPSPTAAPSDDPFETDPYETDPYADDPYAQDPYAEDPYAEDPYAEAGDLDDGSEATSDEPTPGGDTTATTGAEIPDLEVGDCFDTAATAGRSTLYRIPVVPCTTAHGGEIYAETTAPDDLAKKGQAPTQQALWDAADAYCYPQFATFVGLRWARSELQYWPIAPSEESWAKGDRRILCVVESETPVTGTLRDAER</sequence>
<keyword evidence="4 6" id="KW-0472">Membrane</keyword>